<dbReference type="EMBL" id="CP002390">
    <property type="protein sequence ID" value="EFE28096.1"/>
    <property type="molecule type" value="Genomic_DNA"/>
</dbReference>
<evidence type="ECO:0000313" key="4">
    <source>
        <dbReference type="Proteomes" id="UP000007468"/>
    </source>
</evidence>
<feature type="region of interest" description="Disordered" evidence="1">
    <location>
        <begin position="41"/>
        <end position="72"/>
    </location>
</feature>
<evidence type="ECO:0000256" key="1">
    <source>
        <dbReference type="SAM" id="MobiDB-lite"/>
    </source>
</evidence>
<keyword evidence="2" id="KW-0472">Membrane</keyword>
<evidence type="ECO:0000313" key="3">
    <source>
        <dbReference type="EMBL" id="EFE28096.1"/>
    </source>
</evidence>
<protein>
    <submittedName>
        <fullName evidence="3">Uncharacterized protein</fullName>
    </submittedName>
</protein>
<sequence length="257" mass="29680">MADKKHDKTQFTFDDKEHLNDIQEMTEINTDVIHDDVTQKGTLELSEEPAEEISAEEKSENDEHEESLPEDESSVDRKKVFVCPFKRKFKTCSVKTDEILEKILLKIGISKKDFFKTLHFKVLVIALLSCFVGIFFMKSVYYHNLNNEEIPKYVVDQFITQLRLNTEQVNNGGKNIFPKGKRVQIYGPVVRIKNKVVYMKSEDCILEITMSSKKEIPYVILGKQYKIEATISDVSGVDEEIYLKKGVFLEPIPSSVR</sequence>
<dbReference type="STRING" id="546269.HMPREF0389_00008"/>
<dbReference type="KEGG" id="faa:HMPREF0389_00008"/>
<reference evidence="4" key="1">
    <citation type="submission" date="2010-12" db="EMBL/GenBank/DDBJ databases">
        <title>The genome sequence of Filifactor alocis strain ATCC 35896.</title>
        <authorList>
            <consortium name="The Broad Institute Genome Sequencing Platform"/>
            <person name="Ward D."/>
            <person name="Earl A."/>
            <person name="Feldgarden M."/>
            <person name="Young S.K."/>
            <person name="Gargeya S."/>
            <person name="Zeng Q."/>
            <person name="Alvarado L."/>
            <person name="Berlin A."/>
            <person name="Bochicchio J."/>
            <person name="Chapman S.B."/>
            <person name="Chen Z."/>
            <person name="Freedman E."/>
            <person name="Gellesch M."/>
            <person name="Goldberg J."/>
            <person name="Griggs A."/>
            <person name="Gujja S."/>
            <person name="Heilman E."/>
            <person name="Heiman D."/>
            <person name="Howarth C."/>
            <person name="Mehta T."/>
            <person name="Neiman D."/>
            <person name="Pearson M."/>
            <person name="Roberts A."/>
            <person name="Saif S."/>
            <person name="Shea T."/>
            <person name="Shenoy N."/>
            <person name="Sisk P."/>
            <person name="Stolte C."/>
            <person name="Sykes S."/>
            <person name="White J."/>
            <person name="Yandava C."/>
            <person name="Izard J."/>
            <person name="Blanton J.M."/>
            <person name="Baranova O.V."/>
            <person name="Tanner A.C."/>
            <person name="Dewhirst F.E."/>
            <person name="Haas B."/>
            <person name="Nusbaum C."/>
            <person name="Birren B."/>
        </authorList>
    </citation>
    <scope>NUCLEOTIDE SEQUENCE [LARGE SCALE GENOMIC DNA]</scope>
    <source>
        <strain evidence="4">ATCC 35896 / D40 B5</strain>
    </source>
</reference>
<evidence type="ECO:0000256" key="2">
    <source>
        <dbReference type="SAM" id="Phobius"/>
    </source>
</evidence>
<dbReference type="RefSeq" id="WP_014262282.1">
    <property type="nucleotide sequence ID" value="NC_016630.1"/>
</dbReference>
<keyword evidence="2" id="KW-1133">Transmembrane helix</keyword>
<organism evidence="3 4">
    <name type="scientific">Filifactor alocis (strain ATCC 35896 / CCUG 47790 / D40 B5)</name>
    <name type="common">Fusobacterium alocis</name>
    <dbReference type="NCBI Taxonomy" id="546269"/>
    <lineage>
        <taxon>Bacteria</taxon>
        <taxon>Bacillati</taxon>
        <taxon>Bacillota</taxon>
        <taxon>Clostridia</taxon>
        <taxon>Peptostreptococcales</taxon>
        <taxon>Filifactoraceae</taxon>
        <taxon>Filifactor</taxon>
    </lineage>
</organism>
<feature type="compositionally biased region" description="Acidic residues" evidence="1">
    <location>
        <begin position="45"/>
        <end position="72"/>
    </location>
</feature>
<dbReference type="AlphaFoldDB" id="D6GR05"/>
<feature type="transmembrane region" description="Helical" evidence="2">
    <location>
        <begin position="118"/>
        <end position="137"/>
    </location>
</feature>
<keyword evidence="2" id="KW-0812">Transmembrane</keyword>
<keyword evidence="4" id="KW-1185">Reference proteome</keyword>
<name>D6GR05_FILAD</name>
<gene>
    <name evidence="3" type="ordered locus">HMPREF0389_00008</name>
</gene>
<proteinExistence type="predicted"/>
<dbReference type="Proteomes" id="UP000007468">
    <property type="component" value="Chromosome"/>
</dbReference>
<accession>D6GR05</accession>